<evidence type="ECO:0000256" key="4">
    <source>
        <dbReference type="SAM" id="MobiDB-lite"/>
    </source>
</evidence>
<dbReference type="InterPro" id="IPR051661">
    <property type="entry name" value="Actin_filament_regulator"/>
</dbReference>
<feature type="compositionally biased region" description="Basic residues" evidence="4">
    <location>
        <begin position="1396"/>
        <end position="1405"/>
    </location>
</feature>
<dbReference type="PROSITE" id="PS51232">
    <property type="entry name" value="GBD_FH3"/>
    <property type="match status" value="1"/>
</dbReference>
<dbReference type="GO" id="GO:0015629">
    <property type="term" value="C:actin cytoskeleton"/>
    <property type="evidence" value="ECO:0007669"/>
    <property type="project" value="UniProtKB-ARBA"/>
</dbReference>
<evidence type="ECO:0000256" key="1">
    <source>
        <dbReference type="ARBA" id="ARBA00023054"/>
    </source>
</evidence>
<dbReference type="GO" id="GO:0043332">
    <property type="term" value="C:mating projection tip"/>
    <property type="evidence" value="ECO:0007669"/>
    <property type="project" value="TreeGrafter"/>
</dbReference>
<dbReference type="InterPro" id="IPR016024">
    <property type="entry name" value="ARM-type_fold"/>
</dbReference>
<dbReference type="InterPro" id="IPR014768">
    <property type="entry name" value="GBD/FH3_dom"/>
</dbReference>
<dbReference type="InterPro" id="IPR010473">
    <property type="entry name" value="GTPase-bd"/>
</dbReference>
<dbReference type="InterPro" id="IPR015425">
    <property type="entry name" value="FH2_Formin"/>
</dbReference>
<evidence type="ECO:0000313" key="7">
    <source>
        <dbReference type="EMBL" id="KAG0671909.1"/>
    </source>
</evidence>
<dbReference type="SMART" id="SM01140">
    <property type="entry name" value="Drf_GBD"/>
    <property type="match status" value="1"/>
</dbReference>
<dbReference type="GO" id="GO:1903475">
    <property type="term" value="P:mitotic actomyosin contractile ring assembly"/>
    <property type="evidence" value="ECO:0007669"/>
    <property type="project" value="UniProtKB-ARBA"/>
</dbReference>
<dbReference type="GO" id="GO:0005938">
    <property type="term" value="C:cell cortex"/>
    <property type="evidence" value="ECO:0007669"/>
    <property type="project" value="UniProtKB-ARBA"/>
</dbReference>
<feature type="compositionally biased region" description="Pro residues" evidence="4">
    <location>
        <begin position="889"/>
        <end position="902"/>
    </location>
</feature>
<dbReference type="PROSITE" id="PS51444">
    <property type="entry name" value="FH2"/>
    <property type="match status" value="1"/>
</dbReference>
<dbReference type="InterPro" id="IPR010472">
    <property type="entry name" value="FH3_dom"/>
</dbReference>
<evidence type="ECO:0008006" key="9">
    <source>
        <dbReference type="Google" id="ProtNLM"/>
    </source>
</evidence>
<proteinExistence type="inferred from homology"/>
<feature type="region of interest" description="Disordered" evidence="4">
    <location>
        <begin position="845"/>
        <end position="941"/>
    </location>
</feature>
<keyword evidence="8" id="KW-1185">Reference proteome</keyword>
<dbReference type="EMBL" id="PUHR01000007">
    <property type="protein sequence ID" value="KAG0671909.1"/>
    <property type="molecule type" value="Genomic_DNA"/>
</dbReference>
<dbReference type="GO" id="GO:0031267">
    <property type="term" value="F:small GTPase binding"/>
    <property type="evidence" value="ECO:0007669"/>
    <property type="project" value="InterPro"/>
</dbReference>
<feature type="region of interest" description="Disordered" evidence="4">
    <location>
        <begin position="1392"/>
        <end position="1421"/>
    </location>
</feature>
<reference evidence="7 8" key="1">
    <citation type="submission" date="2020-11" db="EMBL/GenBank/DDBJ databases">
        <title>Kefir isolates.</title>
        <authorList>
            <person name="Marcisauskas S."/>
            <person name="Kim Y."/>
            <person name="Blasche S."/>
        </authorList>
    </citation>
    <scope>NUCLEOTIDE SEQUENCE [LARGE SCALE GENOMIC DNA]</scope>
    <source>
        <strain evidence="7 8">OG2</strain>
    </source>
</reference>
<dbReference type="GO" id="GO:0003779">
    <property type="term" value="F:actin binding"/>
    <property type="evidence" value="ECO:0007669"/>
    <property type="project" value="InterPro"/>
</dbReference>
<feature type="compositionally biased region" description="Polar residues" evidence="4">
    <location>
        <begin position="845"/>
        <end position="858"/>
    </location>
</feature>
<dbReference type="SUPFAM" id="SSF101447">
    <property type="entry name" value="Formin homology 2 domain (FH2 domain)"/>
    <property type="match status" value="1"/>
</dbReference>
<dbReference type="SUPFAM" id="SSF48371">
    <property type="entry name" value="ARM repeat"/>
    <property type="match status" value="1"/>
</dbReference>
<dbReference type="GO" id="GO:0070649">
    <property type="term" value="P:formin-nucleated actin cable assembly"/>
    <property type="evidence" value="ECO:0007669"/>
    <property type="project" value="UniProtKB-ARBA"/>
</dbReference>
<feature type="domain" description="FH2" evidence="6">
    <location>
        <begin position="944"/>
        <end position="1359"/>
    </location>
</feature>
<accession>A0A9P7BC89</accession>
<feature type="compositionally biased region" description="Pro residues" evidence="4">
    <location>
        <begin position="926"/>
        <end position="937"/>
    </location>
</feature>
<dbReference type="GO" id="GO:0071474">
    <property type="term" value="P:cellular hyperosmotic response"/>
    <property type="evidence" value="ECO:0007669"/>
    <property type="project" value="UniProtKB-ARBA"/>
</dbReference>
<dbReference type="InterPro" id="IPR042201">
    <property type="entry name" value="FH2_Formin_sf"/>
</dbReference>
<comment type="similarity">
    <text evidence="2">Belongs to the formin homology family. BNI1 subfamily.</text>
</comment>
<evidence type="ECO:0000256" key="3">
    <source>
        <dbReference type="SAM" id="Coils"/>
    </source>
</evidence>
<feature type="domain" description="GBD/FH3" evidence="5">
    <location>
        <begin position="99"/>
        <end position="478"/>
    </location>
</feature>
<organism evidence="7 8">
    <name type="scientific">Maudiozyma exigua</name>
    <name type="common">Yeast</name>
    <name type="synonym">Kazachstania exigua</name>
    <dbReference type="NCBI Taxonomy" id="34358"/>
    <lineage>
        <taxon>Eukaryota</taxon>
        <taxon>Fungi</taxon>
        <taxon>Dikarya</taxon>
        <taxon>Ascomycota</taxon>
        <taxon>Saccharomycotina</taxon>
        <taxon>Saccharomycetes</taxon>
        <taxon>Saccharomycetales</taxon>
        <taxon>Saccharomycetaceae</taxon>
        <taxon>Maudiozyma</taxon>
    </lineage>
</organism>
<dbReference type="FunFam" id="1.20.58.2220:FF:000006">
    <property type="entry name" value="Cytokinesis protein sepA"/>
    <property type="match status" value="1"/>
</dbReference>
<dbReference type="Pfam" id="PF02181">
    <property type="entry name" value="FH2"/>
    <property type="match status" value="1"/>
</dbReference>
<dbReference type="GO" id="GO:0005935">
    <property type="term" value="C:cellular bud neck"/>
    <property type="evidence" value="ECO:0007669"/>
    <property type="project" value="UniProtKB-ARBA"/>
</dbReference>
<protein>
    <recommendedName>
        <fullName evidence="9">FH2 domain-containing protein</fullName>
    </recommendedName>
</protein>
<dbReference type="GO" id="GO:0045010">
    <property type="term" value="P:actin nucleation"/>
    <property type="evidence" value="ECO:0007669"/>
    <property type="project" value="UniProtKB-ARBA"/>
</dbReference>
<evidence type="ECO:0000259" key="6">
    <source>
        <dbReference type="PROSITE" id="PS51444"/>
    </source>
</evidence>
<dbReference type="GO" id="GO:0005522">
    <property type="term" value="F:profilin binding"/>
    <property type="evidence" value="ECO:0007669"/>
    <property type="project" value="UniProtKB-ARBA"/>
</dbReference>
<dbReference type="GO" id="GO:0032153">
    <property type="term" value="C:cell division site"/>
    <property type="evidence" value="ECO:0007669"/>
    <property type="project" value="TreeGrafter"/>
</dbReference>
<dbReference type="Gene3D" id="6.10.30.50">
    <property type="match status" value="1"/>
</dbReference>
<dbReference type="GO" id="GO:0051016">
    <property type="term" value="P:barbed-end actin filament capping"/>
    <property type="evidence" value="ECO:0007669"/>
    <property type="project" value="UniProtKB-ARBA"/>
</dbReference>
<dbReference type="SMART" id="SM00498">
    <property type="entry name" value="FH2"/>
    <property type="match status" value="1"/>
</dbReference>
<dbReference type="InterPro" id="IPR011989">
    <property type="entry name" value="ARM-like"/>
</dbReference>
<dbReference type="Pfam" id="PF06367">
    <property type="entry name" value="Drf_FH3"/>
    <property type="match status" value="1"/>
</dbReference>
<sequence>MDQLEPTKEPVGIQRYQISDGNHNYQQSLGRSKSLQESKNINMQPNDVIQRGLSLAGKGLNSLGKTRYSFKATKQLKHNQSPNEITKNTRDINSTRNVSTIPDKETVNTLFDEMLDSGKYFWGSAQNNLQNVSVERKWQLIQRIRQSDKERHKNDNNDNSKISTQSDQYFLENLRQSLQDPSKRLKSLYQLEKRLRQKSFLRCYVSGNYYTDLVDLIPDVTSDVEYAYLSTFKTLMNNMEVRIQILNNPMIITYFVDSMINDISPIRVKLQTCHLLLLLTYLDSDKGYDTIWISLERKLQLWFNDVAEIIENPEDVLQNIYNNKSFIQFPHPEQVIAEYLSSFLFLINSIIEAYPSFNKKEFIIEQLRNLEIHKLLYKMEKFESTTIKEQIQNYKIKEEGVRMRINNEAPIFPTLSYGPILQSLVEKTQNTPLEQPFGDLVKSLSAMLDTRSYSESIKLYKALSSMLEYLLEKYQTDVDDDLSPDSLLHESLERLIDGLQSDDIARRAMIDLKDAQDQISTLTSDLKKVRGEKRLDDNELLTKLNYNYELLTSKQGELKTLELKNKTLEELLKDIRFRQERAEAYGRHKYTLKSRPMSVFENLRTNSDNQHEEKRTVNRSNSHLIRESKRMMSLSSLLGDTSDTNLPRVTYSADKFGVADKNLKSTTNNDIASTLRASNAGIGSNLFMTNEEFINNKLSMSVMPDSGSGSGNFYLATGPGGDISEESGSSMNVRTGLRDDINFPAGPGFSGNNSVFQRTGTAEEVRNLGAFKMRSIDSMESTDSFDDPSFGGSTGPYLTLRNHQSVISGTSESPQFGATVPGGNNCSGSSICLNHGSIEIFGNESTYGNTSSQRNTATKFDKPNSESVSGMTFLGSHDTIGIDSSVVVVPPPPPPPPPPLPPQLMGNSKEKEDDKPSDEESNELSGPPPPPPPPPLPKSFTKKDSIEKHAEIKLKQIHWDKVDNVENTIWADQCSLEHVFDKLKDSGILEDVGNMFKVKEIQHKSKKEKNGEGKPKKLSFLPRDLAQQFGINLHIFSNISVDELVRKVLSCDSTIIKNIPVLEFFNKEDLINLPQSILKKFEPFGSDYIKGTTPTKPPMMLERSDEIFLELCYNLRSYWGIRSQALLLAVTYEKDYYDLVYKLQKMDDAISTLKNSVKLKDVLYIIYTIGNYMNKKDVSGIKLSSLTKLVFVKSSSDNNLSFLHFIEKNIRFNYPDIYSFLDDLRHIDDISNISLESLDAECSQFERKIDHVVHEVKEGKLSNPKLLHPDDQIVSKIKYKISKAKTKSNLLSAQFKLTDNDIDRILVLYGENPKDIECKRTFFKNIMDFVAIFKKCARENIEREEMDRVYEERKRLMEKKINLRKEDSNDTNEEAVEDDAVDTLLSKLRGVDSKPTKMKSRRRSSKPLSNVDPKTGNEDELLERTHALMSDLQNI</sequence>
<dbReference type="Gene3D" id="1.20.58.2220">
    <property type="entry name" value="Formin, FH2 domain"/>
    <property type="match status" value="1"/>
</dbReference>
<name>A0A9P7BC89_MAUEX</name>
<dbReference type="OrthoDB" id="1104827at2759"/>
<dbReference type="Gene3D" id="1.25.10.10">
    <property type="entry name" value="Leucine-rich Repeat Variant"/>
    <property type="match status" value="1"/>
</dbReference>
<gene>
    <name evidence="7" type="ORF">C6P45_004784</name>
</gene>
<evidence type="ECO:0000259" key="5">
    <source>
        <dbReference type="PROSITE" id="PS51232"/>
    </source>
</evidence>
<keyword evidence="1 3" id="KW-0175">Coiled coil</keyword>
<dbReference type="PANTHER" id="PTHR47102">
    <property type="entry name" value="PROTEIN BNI1"/>
    <property type="match status" value="1"/>
</dbReference>
<feature type="coiled-coil region" evidence="3">
    <location>
        <begin position="505"/>
        <end position="578"/>
    </location>
</feature>
<comment type="caution">
    <text evidence="7">The sequence shown here is derived from an EMBL/GenBank/DDBJ whole genome shotgun (WGS) entry which is preliminary data.</text>
</comment>
<evidence type="ECO:0000313" key="8">
    <source>
        <dbReference type="Proteomes" id="UP000750334"/>
    </source>
</evidence>
<evidence type="ECO:0000256" key="2">
    <source>
        <dbReference type="ARBA" id="ARBA00037935"/>
    </source>
</evidence>
<dbReference type="PANTHER" id="PTHR47102:SF1">
    <property type="entry name" value="BNI1-RELATED PROTEIN 1"/>
    <property type="match status" value="1"/>
</dbReference>
<dbReference type="SMART" id="SM01139">
    <property type="entry name" value="Drf_FH3"/>
    <property type="match status" value="1"/>
</dbReference>
<dbReference type="Proteomes" id="UP000750334">
    <property type="component" value="Unassembled WGS sequence"/>
</dbReference>